<reference evidence="4" key="1">
    <citation type="journal article" date="2012" name="J. Bacteriol.">
        <title>Genome Sequence of Micromonospora lupini Lupac 08, Isolated from Root Nodules of Lupinus angustifolius.</title>
        <authorList>
            <person name="Alonso-Vega P."/>
            <person name="Normand P."/>
            <person name="Bacigalupe R."/>
            <person name="Pujic P."/>
            <person name="Lajus A."/>
            <person name="Vallenet D."/>
            <person name="Carro L."/>
            <person name="Coll P."/>
            <person name="Trujillo M.E."/>
        </authorList>
    </citation>
    <scope>NUCLEOTIDE SEQUENCE [LARGE SCALE GENOMIC DNA]</scope>
    <source>
        <strain evidence="4">Lupac 08</strain>
    </source>
</reference>
<dbReference type="EMBL" id="CAIE01000039">
    <property type="protein sequence ID" value="CCH20466.1"/>
    <property type="molecule type" value="Genomic_DNA"/>
</dbReference>
<dbReference type="GO" id="GO:0016740">
    <property type="term" value="F:transferase activity"/>
    <property type="evidence" value="ECO:0007669"/>
    <property type="project" value="UniProtKB-KW"/>
</dbReference>
<proteinExistence type="predicted"/>
<organism evidence="3 4">
    <name type="scientific">Micromonospora lupini str. Lupac 08</name>
    <dbReference type="NCBI Taxonomy" id="1150864"/>
    <lineage>
        <taxon>Bacteria</taxon>
        <taxon>Bacillati</taxon>
        <taxon>Actinomycetota</taxon>
        <taxon>Actinomycetes</taxon>
        <taxon>Micromonosporales</taxon>
        <taxon>Micromonosporaceae</taxon>
        <taxon>Micromonospora</taxon>
    </lineage>
</organism>
<evidence type="ECO:0000256" key="1">
    <source>
        <dbReference type="SAM" id="MobiDB-lite"/>
    </source>
</evidence>
<dbReference type="Gene3D" id="3.90.1200.10">
    <property type="match status" value="1"/>
</dbReference>
<protein>
    <submittedName>
        <fullName evidence="3">Aminoglycoside phosphotransferase (Modular protein)</fullName>
    </submittedName>
</protein>
<feature type="region of interest" description="Disordered" evidence="1">
    <location>
        <begin position="353"/>
        <end position="384"/>
    </location>
</feature>
<keyword evidence="3" id="KW-0808">Transferase</keyword>
<dbReference type="InterPro" id="IPR011009">
    <property type="entry name" value="Kinase-like_dom_sf"/>
</dbReference>
<evidence type="ECO:0000313" key="3">
    <source>
        <dbReference type="EMBL" id="CCH20466.1"/>
    </source>
</evidence>
<feature type="compositionally biased region" description="Low complexity" evidence="1">
    <location>
        <begin position="292"/>
        <end position="308"/>
    </location>
</feature>
<name>I0L9G9_9ACTN</name>
<feature type="domain" description="Aminoglycoside phosphotransferase" evidence="2">
    <location>
        <begin position="47"/>
        <end position="245"/>
    </location>
</feature>
<dbReference type="InterPro" id="IPR002575">
    <property type="entry name" value="Aminoglycoside_PTrfase"/>
</dbReference>
<dbReference type="SUPFAM" id="SSF56112">
    <property type="entry name" value="Protein kinase-like (PK-like)"/>
    <property type="match status" value="1"/>
</dbReference>
<dbReference type="AlphaFoldDB" id="I0L9G9"/>
<accession>I0L9G9</accession>
<feature type="region of interest" description="Disordered" evidence="1">
    <location>
        <begin position="271"/>
        <end position="324"/>
    </location>
</feature>
<dbReference type="Pfam" id="PF01636">
    <property type="entry name" value="APH"/>
    <property type="match status" value="1"/>
</dbReference>
<comment type="caution">
    <text evidence="3">The sequence shown here is derived from an EMBL/GenBank/DDBJ whole genome shotgun (WGS) entry which is preliminary data.</text>
</comment>
<dbReference type="Gene3D" id="3.30.200.20">
    <property type="entry name" value="Phosphorylase Kinase, domain 1"/>
    <property type="match status" value="1"/>
</dbReference>
<sequence length="384" mass="40063">MQRTATRIGWGDLPAAVRSAVEGIIGDRVIEAVSQPGGFSPGTADRVRTATGRRAFVKAVSPAQNPDSPVMHRAEARTSGALPTTAPTPRLLGCHDDGEWVALVFSDVNGRHPTTPWRADELTGVLNALEAMAVALTPSPVAHVPAAADLLAGDFAGWHRIAADPPPRLDPWVRAHLDHLRHAADEGVAALTGDTLCHLDVRADNLLLDAAGTVTVVDWPWACRGPAWLDTALLLVNVRLFGGARHRGDAGPAAAHHRCRPGRAHRCVRRAGRLLRRQRPPPAATRHSHRTGVPAGPGRRAAPVAGPATHLTPPGLRGAGGQRAAAAANPYASCVRSTSRRSPSSPLSAAVIAPAARPACNPTSASSTTRQRAGATSSSAAARR</sequence>
<dbReference type="eggNOG" id="COG3173">
    <property type="taxonomic scope" value="Bacteria"/>
</dbReference>
<keyword evidence="4" id="KW-1185">Reference proteome</keyword>
<gene>
    <name evidence="3" type="ORF">MILUP08_45348</name>
</gene>
<dbReference type="STRING" id="1150864.MILUP08_45348"/>
<dbReference type="Proteomes" id="UP000003448">
    <property type="component" value="Unassembled WGS sequence"/>
</dbReference>
<evidence type="ECO:0000259" key="2">
    <source>
        <dbReference type="Pfam" id="PF01636"/>
    </source>
</evidence>
<evidence type="ECO:0000313" key="4">
    <source>
        <dbReference type="Proteomes" id="UP000003448"/>
    </source>
</evidence>